<dbReference type="InterPro" id="IPR000719">
    <property type="entry name" value="Prot_kinase_dom"/>
</dbReference>
<dbReference type="Gene3D" id="2.130.10.10">
    <property type="entry name" value="YVTN repeat-like/Quinoprotein amine dehydrogenase"/>
    <property type="match status" value="1"/>
</dbReference>
<evidence type="ECO:0000256" key="10">
    <source>
        <dbReference type="ARBA" id="ARBA00022777"/>
    </source>
</evidence>
<evidence type="ECO:0000256" key="8">
    <source>
        <dbReference type="ARBA" id="ARBA00022729"/>
    </source>
</evidence>
<feature type="domain" description="KEN" evidence="22">
    <location>
        <begin position="1018"/>
        <end position="1150"/>
    </location>
</feature>
<dbReference type="EMBL" id="CAFZ01000031">
    <property type="protein sequence ID" value="CCA68387.1"/>
    <property type="molecule type" value="Genomic_DNA"/>
</dbReference>
<dbReference type="GO" id="GO:0036498">
    <property type="term" value="P:IRE1-mediated unfolded protein response"/>
    <property type="evidence" value="ECO:0007669"/>
    <property type="project" value="UniProtKB-ARBA"/>
</dbReference>
<evidence type="ECO:0000256" key="16">
    <source>
        <dbReference type="ARBA" id="ARBA00023180"/>
    </source>
</evidence>
<evidence type="ECO:0000256" key="7">
    <source>
        <dbReference type="ARBA" id="ARBA00022723"/>
    </source>
</evidence>
<feature type="compositionally biased region" description="Basic residues" evidence="19">
    <location>
        <begin position="646"/>
        <end position="660"/>
    </location>
</feature>
<feature type="compositionally biased region" description="Basic and acidic residues" evidence="19">
    <location>
        <begin position="446"/>
        <end position="456"/>
    </location>
</feature>
<dbReference type="GO" id="GO:0004674">
    <property type="term" value="F:protein serine/threonine kinase activity"/>
    <property type="evidence" value="ECO:0007669"/>
    <property type="project" value="UniProtKB-KW"/>
</dbReference>
<dbReference type="InParanoid" id="G4TAQ4"/>
<organism evidence="23 24">
    <name type="scientific">Serendipita indica (strain DSM 11827)</name>
    <name type="common">Root endophyte fungus</name>
    <name type="synonym">Piriformospora indica</name>
    <dbReference type="NCBI Taxonomy" id="1109443"/>
    <lineage>
        <taxon>Eukaryota</taxon>
        <taxon>Fungi</taxon>
        <taxon>Dikarya</taxon>
        <taxon>Basidiomycota</taxon>
        <taxon>Agaricomycotina</taxon>
        <taxon>Agaricomycetes</taxon>
        <taxon>Sebacinales</taxon>
        <taxon>Serendipitaceae</taxon>
        <taxon>Serendipita</taxon>
    </lineage>
</organism>
<dbReference type="Proteomes" id="UP000007148">
    <property type="component" value="Unassembled WGS sequence"/>
</dbReference>
<keyword evidence="14" id="KW-1133">Transmembrane helix</keyword>
<evidence type="ECO:0000313" key="23">
    <source>
        <dbReference type="EMBL" id="CCA68387.1"/>
    </source>
</evidence>
<protein>
    <recommendedName>
        <fullName evidence="3">non-specific serine/threonine protein kinase</fullName>
        <ecNumber evidence="3">2.7.11.1</ecNumber>
    </recommendedName>
</protein>
<dbReference type="InterPro" id="IPR015943">
    <property type="entry name" value="WD40/YVTN_repeat-like_dom_sf"/>
</dbReference>
<dbReference type="FunCoup" id="G4TAQ4">
    <property type="interactions" value="118"/>
</dbReference>
<evidence type="ECO:0000256" key="17">
    <source>
        <dbReference type="ARBA" id="ARBA00048659"/>
    </source>
</evidence>
<dbReference type="SMART" id="SM00580">
    <property type="entry name" value="PUG"/>
    <property type="match status" value="1"/>
</dbReference>
<evidence type="ECO:0000256" key="12">
    <source>
        <dbReference type="ARBA" id="ARBA00022840"/>
    </source>
</evidence>
<keyword evidence="6" id="KW-0812">Transmembrane</keyword>
<dbReference type="HOGENOM" id="CLU_004875_2_1_1"/>
<comment type="catalytic activity">
    <reaction evidence="18">
        <text>L-seryl-[protein] + ATP = O-phospho-L-seryl-[protein] + ADP + H(+)</text>
        <dbReference type="Rhea" id="RHEA:17989"/>
        <dbReference type="Rhea" id="RHEA-COMP:9863"/>
        <dbReference type="Rhea" id="RHEA-COMP:11604"/>
        <dbReference type="ChEBI" id="CHEBI:15378"/>
        <dbReference type="ChEBI" id="CHEBI:29999"/>
        <dbReference type="ChEBI" id="CHEBI:30616"/>
        <dbReference type="ChEBI" id="CHEBI:83421"/>
        <dbReference type="ChEBI" id="CHEBI:456216"/>
        <dbReference type="EC" id="2.7.11.1"/>
    </reaction>
    <physiologicalReaction direction="left-to-right" evidence="18">
        <dbReference type="Rhea" id="RHEA:17990"/>
    </physiologicalReaction>
</comment>
<comment type="cofactor">
    <cofactor evidence="1">
        <name>Mg(2+)</name>
        <dbReference type="ChEBI" id="CHEBI:18420"/>
    </cofactor>
</comment>
<dbReference type="GO" id="GO:1990604">
    <property type="term" value="C:IRE1-TRAF2-ASK1 complex"/>
    <property type="evidence" value="ECO:0007669"/>
    <property type="project" value="TreeGrafter"/>
</dbReference>
<comment type="catalytic activity">
    <reaction evidence="17">
        <text>L-threonyl-[protein] + ATP = O-phospho-L-threonyl-[protein] + ADP + H(+)</text>
        <dbReference type="Rhea" id="RHEA:46608"/>
        <dbReference type="Rhea" id="RHEA-COMP:11060"/>
        <dbReference type="Rhea" id="RHEA-COMP:11605"/>
        <dbReference type="ChEBI" id="CHEBI:15378"/>
        <dbReference type="ChEBI" id="CHEBI:30013"/>
        <dbReference type="ChEBI" id="CHEBI:30616"/>
        <dbReference type="ChEBI" id="CHEBI:61977"/>
        <dbReference type="ChEBI" id="CHEBI:456216"/>
        <dbReference type="EC" id="2.7.11.1"/>
    </reaction>
    <physiologicalReaction direction="left-to-right" evidence="17">
        <dbReference type="Rhea" id="RHEA:46609"/>
    </physiologicalReaction>
</comment>
<evidence type="ECO:0000256" key="11">
    <source>
        <dbReference type="ARBA" id="ARBA00022801"/>
    </source>
</evidence>
<accession>G4TAQ4</accession>
<dbReference type="eggNOG" id="KOG1027">
    <property type="taxonomic scope" value="Eukaryota"/>
</dbReference>
<evidence type="ECO:0000256" key="15">
    <source>
        <dbReference type="ARBA" id="ARBA00023136"/>
    </source>
</evidence>
<keyword evidence="24" id="KW-1185">Reference proteome</keyword>
<feature type="domain" description="Protein kinase" evidence="21">
    <location>
        <begin position="718"/>
        <end position="1015"/>
    </location>
</feature>
<feature type="region of interest" description="Disordered" evidence="19">
    <location>
        <begin position="621"/>
        <end position="687"/>
    </location>
</feature>
<dbReference type="STRING" id="1109443.G4TAQ4"/>
<dbReference type="SUPFAM" id="SSF56112">
    <property type="entry name" value="Protein kinase-like (PK-like)"/>
    <property type="match status" value="1"/>
</dbReference>
<dbReference type="PROSITE" id="PS50011">
    <property type="entry name" value="PROTEIN_KINASE_DOM"/>
    <property type="match status" value="1"/>
</dbReference>
<dbReference type="GO" id="GO:0005524">
    <property type="term" value="F:ATP binding"/>
    <property type="evidence" value="ECO:0007669"/>
    <property type="project" value="UniProtKB-KW"/>
</dbReference>
<keyword evidence="7" id="KW-0479">Metal-binding</keyword>
<dbReference type="SMART" id="SM00220">
    <property type="entry name" value="S_TKc"/>
    <property type="match status" value="1"/>
</dbReference>
<evidence type="ECO:0000256" key="9">
    <source>
        <dbReference type="ARBA" id="ARBA00022741"/>
    </source>
</evidence>
<keyword evidence="13" id="KW-0460">Magnesium</keyword>
<dbReference type="EC" id="2.7.11.1" evidence="3"/>
<evidence type="ECO:0000256" key="18">
    <source>
        <dbReference type="ARBA" id="ARBA00048977"/>
    </source>
</evidence>
<sequence>MILLSVALFISLLVCGLLPLSRAQAEDLALAQLSRTKRSTGSKDGVVRASPVHKPEDLAFEAPPLGHTLGATGGDAPLDLLKDVQLLDTVLLASVDGRFHAVNRSTGRPIWSMQDDSTVAPSQNLLHNLVRTQHNTNVAADLDPESQQLYIIEPQSGDIFILPSSSTDSEESEPLRRLPYSVPQLVELSPFSFDDPNRVFVGHKETSIIELDLDEGVVNRVMGSTNHWQNPLDESDDWVDQRRRRVVQIGRTDYTIKVISHNTVLQTLSFSSYGPNNMHKSLQGAWRRTPDGIYLESDWEGRMYAFESKGEHALWATKFQEPIVAVFDVVAQGSGPRSKPFILLQPRPKLQELFRTRAAAFAEVPDKTVISRIGDSLFAMGHVNYPLVNMANPPRRIEASDTELVPRCEGLDCFVGLRIAQRDDKVSRISRLLDPAPSPESASSPSEKKVEQEKNVLEQPEPSSSEFAALPFPSRLTEGTTESQVIGLLSQSDNIRPKLERAPSWALLIPLVGGFVAVWLILRKYMNTNANREDRPTRRESMGSHESFIVRPSHSRQSSISRSRNSHAIFVGATTYTTPATPAALDADLMPEQSEKVNVISPSDDPDVNITLAVEEARVGAGLGVPSDVRDGDESDKEEGDQQDGKKKRRRGGRGKKNKNKAPPADAASGSQSNGKSSSDSASGSNGYVMVDREINVEPTPAKMELPLPVTTSSSSLVVGNKILGYGSHGTIVYEGSLQGRAVAVKRLLQDFVTLASHEVTVLLQADDHPNVIRYFFSMTRESFLYIALELCPCSLADLIETPSKHPAIVGSFDPKKALSQITQGLRHLHNLKIVHRDIKPQNILVSRPKGDGQHRMLISDFGLCKKLDVDQTSFLPTMAAGGGQSLFAAGTPGWRAPEILRGDVSLEEETGSDTSKNGSNQGSSSTPSNETRLTKSVDIFALGCLFYYVLVNGEHPFGERYIREVNILKGEMNLSGLEKFGEEGVEAEHLIEWMLEQDPKARPDTDAILLHPFFWTPAKRLAFLQDASDRFEIMEREPRDPGLVALETGAFDVVGADWHKRLDKTFIDNLGKYRKYQGASVQDLLRALRNKKHHYQDLPDNVKRHLGPLPDGFLSYFTRRFPALFLHVYSTISDLPLRHEPMFRTYFELEH</sequence>
<dbReference type="InterPro" id="IPR011047">
    <property type="entry name" value="Quinoprotein_ADH-like_sf"/>
</dbReference>
<feature type="compositionally biased region" description="Low complexity" evidence="19">
    <location>
        <begin position="551"/>
        <end position="563"/>
    </location>
</feature>
<evidence type="ECO:0000256" key="5">
    <source>
        <dbReference type="ARBA" id="ARBA00022679"/>
    </source>
</evidence>
<dbReference type="Gene3D" id="3.30.200.20">
    <property type="entry name" value="Phosphorylase Kinase, domain 1"/>
    <property type="match status" value="1"/>
</dbReference>
<keyword evidence="5" id="KW-0808">Transferase</keyword>
<dbReference type="Pfam" id="PF00069">
    <property type="entry name" value="Pkinase"/>
    <property type="match status" value="1"/>
</dbReference>
<dbReference type="InterPro" id="IPR045133">
    <property type="entry name" value="IRE1/2-like"/>
</dbReference>
<keyword evidence="11" id="KW-0378">Hydrolase</keyword>
<dbReference type="InterPro" id="IPR011009">
    <property type="entry name" value="Kinase-like_dom_sf"/>
</dbReference>
<evidence type="ECO:0000256" key="14">
    <source>
        <dbReference type="ARBA" id="ARBA00022989"/>
    </source>
</evidence>
<feature type="region of interest" description="Disordered" evidence="19">
    <location>
        <begin position="533"/>
        <end position="563"/>
    </location>
</feature>
<keyword evidence="16" id="KW-0325">Glycoprotein</keyword>
<dbReference type="PANTHER" id="PTHR13954">
    <property type="entry name" value="IRE1-RELATED"/>
    <property type="match status" value="1"/>
</dbReference>
<keyword evidence="10 23" id="KW-0418">Kinase</keyword>
<dbReference type="Gene3D" id="1.10.510.10">
    <property type="entry name" value="Transferase(Phosphotransferase) domain 1"/>
    <property type="match status" value="1"/>
</dbReference>
<evidence type="ECO:0000256" key="13">
    <source>
        <dbReference type="ARBA" id="ARBA00022842"/>
    </source>
</evidence>
<dbReference type="GO" id="GO:0070059">
    <property type="term" value="P:intrinsic apoptotic signaling pathway in response to endoplasmic reticulum stress"/>
    <property type="evidence" value="ECO:0007669"/>
    <property type="project" value="TreeGrafter"/>
</dbReference>
<evidence type="ECO:0000256" key="19">
    <source>
        <dbReference type="SAM" id="MobiDB-lite"/>
    </source>
</evidence>
<comment type="subcellular location">
    <subcellularLocation>
        <location evidence="2">Membrane</location>
        <topology evidence="2">Single-pass type I membrane protein</topology>
    </subcellularLocation>
</comment>
<feature type="compositionally biased region" description="Acidic residues" evidence="19">
    <location>
        <begin position="631"/>
        <end position="642"/>
    </location>
</feature>
<proteinExistence type="predicted"/>
<keyword evidence="12" id="KW-0067">ATP-binding</keyword>
<dbReference type="GO" id="GO:0051082">
    <property type="term" value="F:unfolded protein binding"/>
    <property type="evidence" value="ECO:0007669"/>
    <property type="project" value="TreeGrafter"/>
</dbReference>
<evidence type="ECO:0000259" key="22">
    <source>
        <dbReference type="PROSITE" id="PS51392"/>
    </source>
</evidence>
<dbReference type="GO" id="GO:0046872">
    <property type="term" value="F:metal ion binding"/>
    <property type="evidence" value="ECO:0007669"/>
    <property type="project" value="UniProtKB-KW"/>
</dbReference>
<dbReference type="FunFam" id="1.10.510.10:FF:000572">
    <property type="entry name" value="Serine/threonine-protein kinase/endoribonuclease IRE1"/>
    <property type="match status" value="1"/>
</dbReference>
<dbReference type="Gene3D" id="1.20.1440.180">
    <property type="entry name" value="KEN domain"/>
    <property type="match status" value="1"/>
</dbReference>
<gene>
    <name evidence="23" type="ORF">PIIN_02251</name>
</gene>
<dbReference type="GO" id="GO:0016787">
    <property type="term" value="F:hydrolase activity"/>
    <property type="evidence" value="ECO:0007669"/>
    <property type="project" value="UniProtKB-KW"/>
</dbReference>
<keyword evidence="4" id="KW-0723">Serine/threonine-protein kinase</keyword>
<evidence type="ECO:0000256" key="20">
    <source>
        <dbReference type="SAM" id="SignalP"/>
    </source>
</evidence>
<comment type="caution">
    <text evidence="23">The sequence shown here is derived from an EMBL/GenBank/DDBJ whole genome shotgun (WGS) entry which is preliminary data.</text>
</comment>
<name>G4TAQ4_SERID</name>
<evidence type="ECO:0000256" key="4">
    <source>
        <dbReference type="ARBA" id="ARBA00022527"/>
    </source>
</evidence>
<evidence type="ECO:0000256" key="2">
    <source>
        <dbReference type="ARBA" id="ARBA00004479"/>
    </source>
</evidence>
<feature type="chain" id="PRO_5003468324" description="non-specific serine/threonine protein kinase" evidence="20">
    <location>
        <begin position="24"/>
        <end position="1152"/>
    </location>
</feature>
<keyword evidence="9" id="KW-0547">Nucleotide-binding</keyword>
<feature type="compositionally biased region" description="Basic and acidic residues" evidence="19">
    <location>
        <begin position="533"/>
        <end position="543"/>
    </location>
</feature>
<dbReference type="FunFam" id="3.30.200.20:FF:000077">
    <property type="entry name" value="Putative Serine/threonine-protein kinase/endoribonuclease IRE1"/>
    <property type="match status" value="1"/>
</dbReference>
<keyword evidence="8 20" id="KW-0732">Signal</keyword>
<feature type="region of interest" description="Disordered" evidence="19">
    <location>
        <begin position="430"/>
        <end position="468"/>
    </location>
</feature>
<evidence type="ECO:0000313" key="24">
    <source>
        <dbReference type="Proteomes" id="UP000007148"/>
    </source>
</evidence>
<dbReference type="OMA" id="QCYEKDY"/>
<evidence type="ECO:0000259" key="21">
    <source>
        <dbReference type="PROSITE" id="PS50011"/>
    </source>
</evidence>
<dbReference type="FunFam" id="1.20.1440.180:FF:000002">
    <property type="entry name" value="Serine/threonine-protein kinase/endoribonuclease IRE1"/>
    <property type="match status" value="1"/>
</dbReference>
<dbReference type="PROSITE" id="PS00108">
    <property type="entry name" value="PROTEIN_KINASE_ST"/>
    <property type="match status" value="1"/>
</dbReference>
<evidence type="ECO:0000256" key="1">
    <source>
        <dbReference type="ARBA" id="ARBA00001946"/>
    </source>
</evidence>
<dbReference type="GO" id="GO:0006397">
    <property type="term" value="P:mRNA processing"/>
    <property type="evidence" value="ECO:0007669"/>
    <property type="project" value="InterPro"/>
</dbReference>
<feature type="compositionally biased region" description="Polar residues" evidence="19">
    <location>
        <begin position="913"/>
        <end position="931"/>
    </location>
</feature>
<feature type="compositionally biased region" description="Low complexity" evidence="19">
    <location>
        <begin position="667"/>
        <end position="685"/>
    </location>
</feature>
<feature type="signal peptide" evidence="20">
    <location>
        <begin position="1"/>
        <end position="23"/>
    </location>
</feature>
<evidence type="ECO:0000256" key="6">
    <source>
        <dbReference type="ARBA" id="ARBA00022692"/>
    </source>
</evidence>
<dbReference type="InterPro" id="IPR010513">
    <property type="entry name" value="KEN_dom"/>
</dbReference>
<feature type="region of interest" description="Disordered" evidence="19">
    <location>
        <begin position="908"/>
        <end position="931"/>
    </location>
</feature>
<dbReference type="Pfam" id="PF06479">
    <property type="entry name" value="Ribonuc_2-5A"/>
    <property type="match status" value="1"/>
</dbReference>
<keyword evidence="15" id="KW-0472">Membrane</keyword>
<dbReference type="InterPro" id="IPR008271">
    <property type="entry name" value="Ser/Thr_kinase_AS"/>
</dbReference>
<dbReference type="OrthoDB" id="63989at2759"/>
<dbReference type="GO" id="GO:0004521">
    <property type="term" value="F:RNA endonuclease activity"/>
    <property type="evidence" value="ECO:0007669"/>
    <property type="project" value="InterPro"/>
</dbReference>
<dbReference type="SUPFAM" id="SSF50998">
    <property type="entry name" value="Quinoprotein alcohol dehydrogenase-like"/>
    <property type="match status" value="1"/>
</dbReference>
<evidence type="ECO:0000256" key="3">
    <source>
        <dbReference type="ARBA" id="ARBA00012513"/>
    </source>
</evidence>
<reference evidence="23 24" key="1">
    <citation type="journal article" date="2011" name="PLoS Pathog.">
        <title>Endophytic Life Strategies Decoded by Genome and Transcriptome Analyses of the Mutualistic Root Symbiont Piriformospora indica.</title>
        <authorList>
            <person name="Zuccaro A."/>
            <person name="Lahrmann U."/>
            <person name="Guldener U."/>
            <person name="Langen G."/>
            <person name="Pfiffi S."/>
            <person name="Biedenkopf D."/>
            <person name="Wong P."/>
            <person name="Samans B."/>
            <person name="Grimm C."/>
            <person name="Basiewicz M."/>
            <person name="Murat C."/>
            <person name="Martin F."/>
            <person name="Kogel K.H."/>
        </authorList>
    </citation>
    <scope>NUCLEOTIDE SEQUENCE [LARGE SCALE GENOMIC DNA]</scope>
    <source>
        <strain evidence="23 24">DSM 11827</strain>
    </source>
</reference>
<dbReference type="PANTHER" id="PTHR13954:SF6">
    <property type="entry name" value="NON-SPECIFIC SERINE_THREONINE PROTEIN KINASE"/>
    <property type="match status" value="1"/>
</dbReference>
<dbReference type="InterPro" id="IPR038357">
    <property type="entry name" value="KEN_sf"/>
</dbReference>
<dbReference type="CDD" id="cd10422">
    <property type="entry name" value="RNase_Ire1"/>
    <property type="match status" value="1"/>
</dbReference>
<dbReference type="PROSITE" id="PS51392">
    <property type="entry name" value="KEN"/>
    <property type="match status" value="1"/>
</dbReference>
<dbReference type="AlphaFoldDB" id="G4TAQ4"/>